<dbReference type="EMBL" id="JAUJLE010001972">
    <property type="protein sequence ID" value="KAK0948674.1"/>
    <property type="molecule type" value="Genomic_DNA"/>
</dbReference>
<evidence type="ECO:0000313" key="2">
    <source>
        <dbReference type="EMBL" id="KAK0948674.1"/>
    </source>
</evidence>
<comment type="caution">
    <text evidence="2">The sequence shown here is derived from an EMBL/GenBank/DDBJ whole genome shotgun (WGS) entry which is preliminary data.</text>
</comment>
<name>A0AAN6GZ13_9PEZI</name>
<proteinExistence type="predicted"/>
<sequence>ILEVVEKAEAEASRSKSKGKRPRRRNASKPNDTIEEIRESIESESESDCVIVAMRR</sequence>
<feature type="compositionally biased region" description="Basic and acidic residues" evidence="1">
    <location>
        <begin position="1"/>
        <end position="14"/>
    </location>
</feature>
<gene>
    <name evidence="2" type="ORF">LTR91_027052</name>
</gene>
<dbReference type="Proteomes" id="UP001175353">
    <property type="component" value="Unassembled WGS sequence"/>
</dbReference>
<keyword evidence="3" id="KW-1185">Reference proteome</keyword>
<evidence type="ECO:0000313" key="3">
    <source>
        <dbReference type="Proteomes" id="UP001175353"/>
    </source>
</evidence>
<organism evidence="2 3">
    <name type="scientific">Friedmanniomyces endolithicus</name>
    <dbReference type="NCBI Taxonomy" id="329885"/>
    <lineage>
        <taxon>Eukaryota</taxon>
        <taxon>Fungi</taxon>
        <taxon>Dikarya</taxon>
        <taxon>Ascomycota</taxon>
        <taxon>Pezizomycotina</taxon>
        <taxon>Dothideomycetes</taxon>
        <taxon>Dothideomycetidae</taxon>
        <taxon>Mycosphaerellales</taxon>
        <taxon>Teratosphaeriaceae</taxon>
        <taxon>Friedmanniomyces</taxon>
    </lineage>
</organism>
<feature type="region of interest" description="Disordered" evidence="1">
    <location>
        <begin position="1"/>
        <end position="56"/>
    </location>
</feature>
<protein>
    <submittedName>
        <fullName evidence="2">Uncharacterized protein</fullName>
    </submittedName>
</protein>
<evidence type="ECO:0000256" key="1">
    <source>
        <dbReference type="SAM" id="MobiDB-lite"/>
    </source>
</evidence>
<reference evidence="2" key="1">
    <citation type="submission" date="2023-06" db="EMBL/GenBank/DDBJ databases">
        <title>Black Yeasts Isolated from many extreme environments.</title>
        <authorList>
            <person name="Coleine C."/>
            <person name="Stajich J.E."/>
            <person name="Selbmann L."/>
        </authorList>
    </citation>
    <scope>NUCLEOTIDE SEQUENCE</scope>
    <source>
        <strain evidence="2">CCFEE 5200</strain>
    </source>
</reference>
<accession>A0AAN6GZ13</accession>
<dbReference type="AlphaFoldDB" id="A0AAN6GZ13"/>
<feature type="non-terminal residue" evidence="2">
    <location>
        <position position="1"/>
    </location>
</feature>
<feature type="compositionally biased region" description="Basic residues" evidence="1">
    <location>
        <begin position="15"/>
        <end position="27"/>
    </location>
</feature>